<evidence type="ECO:0000256" key="2">
    <source>
        <dbReference type="SAM" id="Phobius"/>
    </source>
</evidence>
<evidence type="ECO:0000256" key="1">
    <source>
        <dbReference type="SAM" id="MobiDB-lite"/>
    </source>
</evidence>
<feature type="region of interest" description="Disordered" evidence="1">
    <location>
        <begin position="95"/>
        <end position="119"/>
    </location>
</feature>
<name>A0A0H5REE7_9EUKA</name>
<accession>A0A0H5REE7</accession>
<dbReference type="EMBL" id="HACM01011694">
    <property type="protein sequence ID" value="CRZ12136.1"/>
    <property type="molecule type" value="Transcribed_RNA"/>
</dbReference>
<feature type="non-terminal residue" evidence="3">
    <location>
        <position position="1"/>
    </location>
</feature>
<keyword evidence="2" id="KW-0812">Transmembrane</keyword>
<reference evidence="3" key="1">
    <citation type="submission" date="2015-04" db="EMBL/GenBank/DDBJ databases">
        <title>The genome sequence of the plant pathogenic Rhizarian Plasmodiophora brassicae reveals insights in its biotrophic life cycle and the origin of chitin synthesis.</title>
        <authorList>
            <person name="Schwelm A."/>
            <person name="Fogelqvist J."/>
            <person name="Knaust A."/>
            <person name="Julke S."/>
            <person name="Lilja T."/>
            <person name="Dhandapani V."/>
            <person name="Bonilla-Rosso G."/>
            <person name="Karlsson M."/>
            <person name="Shevchenko A."/>
            <person name="Choi S.R."/>
            <person name="Kim H.G."/>
            <person name="Park J.Y."/>
            <person name="Lim Y.P."/>
            <person name="Ludwig-Muller J."/>
            <person name="Dixelius C."/>
        </authorList>
    </citation>
    <scope>NUCLEOTIDE SEQUENCE</scope>
    <source>
        <tissue evidence="3">Potato root galls</tissue>
    </source>
</reference>
<organism evidence="3">
    <name type="scientific">Spongospora subterranea</name>
    <dbReference type="NCBI Taxonomy" id="70186"/>
    <lineage>
        <taxon>Eukaryota</taxon>
        <taxon>Sar</taxon>
        <taxon>Rhizaria</taxon>
        <taxon>Endomyxa</taxon>
        <taxon>Phytomyxea</taxon>
        <taxon>Plasmodiophorida</taxon>
        <taxon>Plasmodiophoridae</taxon>
        <taxon>Spongospora</taxon>
    </lineage>
</organism>
<dbReference type="AlphaFoldDB" id="A0A0H5REE7"/>
<feature type="transmembrane region" description="Helical" evidence="2">
    <location>
        <begin position="69"/>
        <end position="90"/>
    </location>
</feature>
<protein>
    <submittedName>
        <fullName evidence="3">Uncharacterized protein</fullName>
    </submittedName>
</protein>
<sequence length="119" mass="13274">SRVKDFDQDEKHKEHMDFPEDMCECLRQFLRGQAANLNAMMQNVDGQTVISGNGVPPQGLSVPQIGASLSSPLALTMMVTALFVMMLLVLGRDRPRSSELSKTSQRPHDHHDEDGDLIR</sequence>
<keyword evidence="2" id="KW-0472">Membrane</keyword>
<keyword evidence="2" id="KW-1133">Transmembrane helix</keyword>
<feature type="compositionally biased region" description="Basic and acidic residues" evidence="1">
    <location>
        <begin position="106"/>
        <end position="119"/>
    </location>
</feature>
<proteinExistence type="predicted"/>
<evidence type="ECO:0000313" key="3">
    <source>
        <dbReference type="EMBL" id="CRZ12136.1"/>
    </source>
</evidence>